<dbReference type="AlphaFoldDB" id="A0AA38PJH1"/>
<dbReference type="PANTHER" id="PTHR31014">
    <property type="entry name" value="MITOCHONDRIAL TRANSLATION SYSTEM COMPONENT PET127-RELATED"/>
    <property type="match status" value="1"/>
</dbReference>
<gene>
    <name evidence="2" type="ORF">F5878DRAFT_720956</name>
</gene>
<dbReference type="GO" id="GO:0000964">
    <property type="term" value="P:mitochondrial RNA 5'-end processing"/>
    <property type="evidence" value="ECO:0007669"/>
    <property type="project" value="TreeGrafter"/>
</dbReference>
<feature type="compositionally biased region" description="Basic and acidic residues" evidence="1">
    <location>
        <begin position="740"/>
        <end position="761"/>
    </location>
</feature>
<keyword evidence="3" id="KW-1185">Reference proteome</keyword>
<name>A0AA38PJH1_9AGAR</name>
<dbReference type="PANTHER" id="PTHR31014:SF0">
    <property type="entry name" value="MITOCHONDRIAL TRANSLATION SYSTEM COMPONENT PET127-RELATED"/>
    <property type="match status" value="1"/>
</dbReference>
<dbReference type="InterPro" id="IPR013943">
    <property type="entry name" value="Pet127"/>
</dbReference>
<comment type="caution">
    <text evidence="2">The sequence shown here is derived from an EMBL/GenBank/DDBJ whole genome shotgun (WGS) entry which is preliminary data.</text>
</comment>
<dbReference type="Pfam" id="PF08634">
    <property type="entry name" value="Pet127"/>
    <property type="match status" value="1"/>
</dbReference>
<sequence>MRLSRYCRPQLSPIWSLPWKHQSRRGWKSKTNSVEFPSRLAFSSSSPTDLIDRLKAIANGGTTQSVDAVAVTETLNGISGDEQPKKKKKKKKKKGTVTELGSVISGWSGENWKEEWGEDKLRASSSKTRSPPPHISLPISYSRRIEGLLEDVPKPVLQDLSPPTKQSPIATLHHGLERVLFNPGVHWLRDPRSRVYNFPPALGIIPKVVDFAFERLTGFIRSSRDEDLWTLAKQEKRKFGGSTSSLSGMLCHIYFLLSGNKTVDTNNLSLDFRRESKTFTPGQRMAASVVFNHKDGVYSIDSSSSEEDREKNILLWMGTLLEKYITMPSGEFLSYLRSHPVQQEQAFEEPVREAYRYSKSEKYILRSQLDCHDSRLPGTGVFDIKTRACLPIRMDILNFEESSGYVIRSNTGLMRSFEREYFDLIRSAFLKYQFQARIGNMDGVFVAYHNTARMFGFQYIPLEEMDQRLFGPAAGAGDRVFQKCMETLELISEEIISCFPGQSVNCTFETQDGLGKDLNIWVEPLDRKPSSEDGVQHTGETKEQRTPIKQIVVSAKSFCGNTPAKGARCVETMDQPWTVHWAITHRSSDSGKEEQIRADLQAAKDRRFRAYSLPTGVSPQDIEKWWDSLDFSGSKRLNVPLTPLDDEGNEGIEVDLSGLMTKKPRPQSFFTENFIMPDSRIQNLRDLANEGREETIRIGLEDRGKPKVVLGVGEVDWEDALAEEEIASQIRKQATAAESLEIKTDDSKPDNAKQGDAKPDEDWPQNAHRLV</sequence>
<evidence type="ECO:0000313" key="2">
    <source>
        <dbReference type="EMBL" id="KAJ3844039.1"/>
    </source>
</evidence>
<feature type="region of interest" description="Disordered" evidence="1">
    <location>
        <begin position="732"/>
        <end position="771"/>
    </location>
</feature>
<dbReference type="EMBL" id="MU805961">
    <property type="protein sequence ID" value="KAJ3844039.1"/>
    <property type="molecule type" value="Genomic_DNA"/>
</dbReference>
<dbReference type="Proteomes" id="UP001163846">
    <property type="component" value="Unassembled WGS sequence"/>
</dbReference>
<dbReference type="GO" id="GO:0005740">
    <property type="term" value="C:mitochondrial envelope"/>
    <property type="evidence" value="ECO:0007669"/>
    <property type="project" value="TreeGrafter"/>
</dbReference>
<reference evidence="2" key="1">
    <citation type="submission" date="2022-08" db="EMBL/GenBank/DDBJ databases">
        <authorList>
            <consortium name="DOE Joint Genome Institute"/>
            <person name="Min B."/>
            <person name="Riley R."/>
            <person name="Sierra-Patev S."/>
            <person name="Naranjo-Ortiz M."/>
            <person name="Looney B."/>
            <person name="Konkel Z."/>
            <person name="Slot J.C."/>
            <person name="Sakamoto Y."/>
            <person name="Steenwyk J.L."/>
            <person name="Rokas A."/>
            <person name="Carro J."/>
            <person name="Camarero S."/>
            <person name="Ferreira P."/>
            <person name="Molpeceres G."/>
            <person name="Ruiz-Duenas F.J."/>
            <person name="Serrano A."/>
            <person name="Henrissat B."/>
            <person name="Drula E."/>
            <person name="Hughes K.W."/>
            <person name="Mata J.L."/>
            <person name="Ishikawa N.K."/>
            <person name="Vargas-Isla R."/>
            <person name="Ushijima S."/>
            <person name="Smith C.A."/>
            <person name="Ahrendt S."/>
            <person name="Andreopoulos W."/>
            <person name="He G."/>
            <person name="Labutti K."/>
            <person name="Lipzen A."/>
            <person name="Ng V."/>
            <person name="Sandor L."/>
            <person name="Barry K."/>
            <person name="Martinez A.T."/>
            <person name="Xiao Y."/>
            <person name="Gibbons J.G."/>
            <person name="Terashima K."/>
            <person name="Hibbett D.S."/>
            <person name="Grigoriev I.V."/>
        </authorList>
    </citation>
    <scope>NUCLEOTIDE SEQUENCE</scope>
    <source>
        <strain evidence="2">TFB9207</strain>
    </source>
</reference>
<proteinExistence type="predicted"/>
<organism evidence="2 3">
    <name type="scientific">Lentinula raphanica</name>
    <dbReference type="NCBI Taxonomy" id="153919"/>
    <lineage>
        <taxon>Eukaryota</taxon>
        <taxon>Fungi</taxon>
        <taxon>Dikarya</taxon>
        <taxon>Basidiomycota</taxon>
        <taxon>Agaricomycotina</taxon>
        <taxon>Agaricomycetes</taxon>
        <taxon>Agaricomycetidae</taxon>
        <taxon>Agaricales</taxon>
        <taxon>Marasmiineae</taxon>
        <taxon>Omphalotaceae</taxon>
        <taxon>Lentinula</taxon>
    </lineage>
</organism>
<evidence type="ECO:0000313" key="3">
    <source>
        <dbReference type="Proteomes" id="UP001163846"/>
    </source>
</evidence>
<accession>A0AA38PJH1</accession>
<protein>
    <submittedName>
        <fullName evidence="2">Mitochondrial protein Pet127-domain-containing protein</fullName>
    </submittedName>
</protein>
<evidence type="ECO:0000256" key="1">
    <source>
        <dbReference type="SAM" id="MobiDB-lite"/>
    </source>
</evidence>